<dbReference type="CDD" id="cd00063">
    <property type="entry name" value="FN3"/>
    <property type="match status" value="1"/>
</dbReference>
<dbReference type="Proteomes" id="UP001386437">
    <property type="component" value="Unassembled WGS sequence"/>
</dbReference>
<dbReference type="PROSITE" id="PS50853">
    <property type="entry name" value="FN3"/>
    <property type="match status" value="1"/>
</dbReference>
<name>A0ABU8J1H9_9BURK</name>
<proteinExistence type="predicted"/>
<dbReference type="Gene3D" id="2.60.40.10">
    <property type="entry name" value="Immunoglobulins"/>
    <property type="match status" value="1"/>
</dbReference>
<sequence>MKARVLASRAGIVLALIMLFVLNSYAERKNELEQIPSRNTTKFELRVVSSDAVSVMLRWHPRSDASSYEVIRDGTLIGRTSASVGYFTDFDLAPGRLYRYSVVAENSSGAPVGFSEPLVARTGTSAAIRTRYKVLAIAFNPGSDSLVKENAFLQHRIQFLKLASLGSADIELYKGGIVSAPVQPAVDPGNNSVDYKDLVTRRDLGLSGYSIIDLIEKGEIDHVWVVKSSVDFAENALIGNRPIQGPGISTPNTWVPIRVNCSRSFFVNAYTPDARAYDAYAHMVEGVMTSISDGHPESWPRNLSYTVYTPDRSSYATTSASLNLWEKFRLADEWNGPSSVAYASKGNGNMGSSHFPPTSLRTCEDYCYFDLSTWQRYIGSAADDWLYFPLFSGAPRMLNGYDFGAFNHYTEGDPSYSDELGTSPELHRSFRFGTASFHQWWFAHLPHNAGVTDGILNNWWPYLYDFNRFDGVPVNFEVTGIPTHRISHHALPFNPNNVDENNWGYWNSENGWNFEKWLKHGELAPGAKVGRMTIVTRRDVPGITEAAFALSVTIENTQDFEEVGVGRNDVFYPVSRNAHWNLQNLRQVRFAVKPYLNPQLIAGTNPIVRLYKNGGQRIEFVPRVRGTYANMFRDQQFRDAAGWFRFAIPVAGDETWEKHIIGYIEPGLSASAKQAAQAQLEAEILKDVNYVEISIRSVTSRSVNPDDFVSYYIQGISFR</sequence>
<accession>A0ABU8J1H9</accession>
<evidence type="ECO:0000259" key="1">
    <source>
        <dbReference type="PROSITE" id="PS50853"/>
    </source>
</evidence>
<dbReference type="EMBL" id="JACFYJ010000084">
    <property type="protein sequence ID" value="MEI6001788.1"/>
    <property type="molecule type" value="Genomic_DNA"/>
</dbReference>
<dbReference type="InterPro" id="IPR036116">
    <property type="entry name" value="FN3_sf"/>
</dbReference>
<evidence type="ECO:0000313" key="3">
    <source>
        <dbReference type="Proteomes" id="UP001386437"/>
    </source>
</evidence>
<organism evidence="2 3">
    <name type="scientific">Paraburkholderia bengalensis</name>
    <dbReference type="NCBI Taxonomy" id="2747562"/>
    <lineage>
        <taxon>Bacteria</taxon>
        <taxon>Pseudomonadati</taxon>
        <taxon>Pseudomonadota</taxon>
        <taxon>Betaproteobacteria</taxon>
        <taxon>Burkholderiales</taxon>
        <taxon>Burkholderiaceae</taxon>
        <taxon>Paraburkholderia</taxon>
    </lineage>
</organism>
<reference evidence="2 3" key="1">
    <citation type="journal article" date="2022" name="Arch. Microbiol.">
        <title>Paraburkholderia bengalensis sp. nov. isolated from roots of Oryza sativa, IR64.</title>
        <authorList>
            <person name="Nag P."/>
            <person name="Mondal N."/>
            <person name="Sarkar J."/>
            <person name="Das S."/>
        </authorList>
    </citation>
    <scope>NUCLEOTIDE SEQUENCE [LARGE SCALE GENOMIC DNA]</scope>
    <source>
        <strain evidence="2 3">IR64_4_BI</strain>
    </source>
</reference>
<protein>
    <submittedName>
        <fullName evidence="2">Fibronectin type III domain-containing protein</fullName>
    </submittedName>
</protein>
<gene>
    <name evidence="2" type="ORF">H3V53_32925</name>
</gene>
<feature type="domain" description="Fibronectin type-III" evidence="1">
    <location>
        <begin position="41"/>
        <end position="125"/>
    </location>
</feature>
<dbReference type="InterPro" id="IPR013783">
    <property type="entry name" value="Ig-like_fold"/>
</dbReference>
<comment type="caution">
    <text evidence="2">The sequence shown here is derived from an EMBL/GenBank/DDBJ whole genome shotgun (WGS) entry which is preliminary data.</text>
</comment>
<keyword evidence="3" id="KW-1185">Reference proteome</keyword>
<dbReference type="InterPro" id="IPR003961">
    <property type="entry name" value="FN3_dom"/>
</dbReference>
<evidence type="ECO:0000313" key="2">
    <source>
        <dbReference type="EMBL" id="MEI6001788.1"/>
    </source>
</evidence>
<dbReference type="RefSeq" id="WP_336601467.1">
    <property type="nucleotide sequence ID" value="NZ_JACFYJ010000084.1"/>
</dbReference>
<dbReference type="SUPFAM" id="SSF49265">
    <property type="entry name" value="Fibronectin type III"/>
    <property type="match status" value="1"/>
</dbReference>